<evidence type="ECO:0000256" key="2">
    <source>
        <dbReference type="ARBA" id="ARBA00006577"/>
    </source>
</evidence>
<keyword evidence="3 5" id="KW-0697">Rotamase</keyword>
<dbReference type="GO" id="GO:0003755">
    <property type="term" value="F:peptidyl-prolyl cis-trans isomerase activity"/>
    <property type="evidence" value="ECO:0007669"/>
    <property type="project" value="UniProtKB-UniRule"/>
</dbReference>
<evidence type="ECO:0000256" key="4">
    <source>
        <dbReference type="ARBA" id="ARBA00023235"/>
    </source>
</evidence>
<comment type="catalytic activity">
    <reaction evidence="1 5 6">
        <text>[protein]-peptidylproline (omega=180) = [protein]-peptidylproline (omega=0)</text>
        <dbReference type="Rhea" id="RHEA:16237"/>
        <dbReference type="Rhea" id="RHEA-COMP:10747"/>
        <dbReference type="Rhea" id="RHEA-COMP:10748"/>
        <dbReference type="ChEBI" id="CHEBI:83833"/>
        <dbReference type="ChEBI" id="CHEBI:83834"/>
        <dbReference type="EC" id="5.2.1.8"/>
    </reaction>
</comment>
<dbReference type="OrthoDB" id="9814548at2"/>
<dbReference type="EMBL" id="SGIT01000001">
    <property type="protein sequence ID" value="RZF61779.1"/>
    <property type="molecule type" value="Genomic_DNA"/>
</dbReference>
<gene>
    <name evidence="8" type="ORF">EWE74_02795</name>
</gene>
<dbReference type="Pfam" id="PF00254">
    <property type="entry name" value="FKBP_C"/>
    <property type="match status" value="1"/>
</dbReference>
<evidence type="ECO:0000256" key="5">
    <source>
        <dbReference type="PROSITE-ProRule" id="PRU00277"/>
    </source>
</evidence>
<evidence type="ECO:0000256" key="3">
    <source>
        <dbReference type="ARBA" id="ARBA00023110"/>
    </source>
</evidence>
<dbReference type="InterPro" id="IPR036944">
    <property type="entry name" value="PPIase_FKBP_N_sf"/>
</dbReference>
<keyword evidence="9" id="KW-1185">Reference proteome</keyword>
<dbReference type="PANTHER" id="PTHR43811">
    <property type="entry name" value="FKBP-TYPE PEPTIDYL-PROLYL CIS-TRANS ISOMERASE FKPA"/>
    <property type="match status" value="1"/>
</dbReference>
<keyword evidence="4 5" id="KW-0413">Isomerase</keyword>
<evidence type="ECO:0000256" key="1">
    <source>
        <dbReference type="ARBA" id="ARBA00000971"/>
    </source>
</evidence>
<dbReference type="InterPro" id="IPR046357">
    <property type="entry name" value="PPIase_dom_sf"/>
</dbReference>
<organism evidence="8 9">
    <name type="scientific">Sphingobacterium corticibacterium</name>
    <dbReference type="NCBI Taxonomy" id="2484746"/>
    <lineage>
        <taxon>Bacteria</taxon>
        <taxon>Pseudomonadati</taxon>
        <taxon>Bacteroidota</taxon>
        <taxon>Sphingobacteriia</taxon>
        <taxon>Sphingobacteriales</taxon>
        <taxon>Sphingobacteriaceae</taxon>
        <taxon>Sphingobacterium</taxon>
    </lineage>
</organism>
<comment type="caution">
    <text evidence="8">The sequence shown here is derived from an EMBL/GenBank/DDBJ whole genome shotgun (WGS) entry which is preliminary data.</text>
</comment>
<evidence type="ECO:0000313" key="8">
    <source>
        <dbReference type="EMBL" id="RZF61779.1"/>
    </source>
</evidence>
<dbReference type="SUPFAM" id="SSF54534">
    <property type="entry name" value="FKBP-like"/>
    <property type="match status" value="1"/>
</dbReference>
<name>A0A4Q6XXR6_9SPHI</name>
<protein>
    <recommendedName>
        <fullName evidence="6">Peptidyl-prolyl cis-trans isomerase</fullName>
        <ecNumber evidence="6">5.2.1.8</ecNumber>
    </recommendedName>
</protein>
<reference evidence="8 9" key="1">
    <citation type="submission" date="2019-02" db="EMBL/GenBank/DDBJ databases">
        <authorList>
            <person name="Li Y."/>
        </authorList>
    </citation>
    <scope>NUCLEOTIDE SEQUENCE [LARGE SCALE GENOMIC DNA]</scope>
    <source>
        <strain evidence="8 9">30C10-4-7</strain>
    </source>
</reference>
<feature type="domain" description="PPIase FKBP-type" evidence="7">
    <location>
        <begin position="136"/>
        <end position="222"/>
    </location>
</feature>
<evidence type="ECO:0000259" key="7">
    <source>
        <dbReference type="PROSITE" id="PS50059"/>
    </source>
</evidence>
<dbReference type="Pfam" id="PF01346">
    <property type="entry name" value="FKBP_N"/>
    <property type="match status" value="1"/>
</dbReference>
<dbReference type="EC" id="5.2.1.8" evidence="6"/>
<comment type="similarity">
    <text evidence="2 6">Belongs to the FKBP-type PPIase family.</text>
</comment>
<dbReference type="GO" id="GO:0006457">
    <property type="term" value="P:protein folding"/>
    <property type="evidence" value="ECO:0007669"/>
    <property type="project" value="InterPro"/>
</dbReference>
<sequence>MNINKIGFAMMAVTFTGISATQAQVLKSNTDSVSYALGTDVGSSLTSSGVKINAESFLQGVNDAIQGKEELIGEEEGIRIIKAAFAKAAEEKINVFKEEEITFFNTLKEKPGVQHLQDGLYYEVIQEGSGLKPTGEDEVTVHYKGTLADGKVFDNSYERGEPLDIDLANVIKGWQLGIPLMASGAKYRLYIPSSLGYGERGAGRDIPPYSPLIFDIELIAIKGQEAPATL</sequence>
<proteinExistence type="inferred from homology"/>
<dbReference type="Proteomes" id="UP000292855">
    <property type="component" value="Unassembled WGS sequence"/>
</dbReference>
<dbReference type="PROSITE" id="PS50059">
    <property type="entry name" value="FKBP_PPIASE"/>
    <property type="match status" value="1"/>
</dbReference>
<dbReference type="Gene3D" id="3.10.50.40">
    <property type="match status" value="1"/>
</dbReference>
<dbReference type="Gene3D" id="1.10.287.460">
    <property type="entry name" value="Peptidyl-prolyl cis-trans isomerase, FKBP-type, N-terminal domain"/>
    <property type="match status" value="1"/>
</dbReference>
<dbReference type="PANTHER" id="PTHR43811:SF19">
    <property type="entry name" value="39 KDA FK506-BINDING NUCLEAR PROTEIN"/>
    <property type="match status" value="1"/>
</dbReference>
<dbReference type="AlphaFoldDB" id="A0A4Q6XXR6"/>
<evidence type="ECO:0000256" key="6">
    <source>
        <dbReference type="RuleBase" id="RU003915"/>
    </source>
</evidence>
<evidence type="ECO:0000313" key="9">
    <source>
        <dbReference type="Proteomes" id="UP000292855"/>
    </source>
</evidence>
<dbReference type="InterPro" id="IPR001179">
    <property type="entry name" value="PPIase_FKBP_dom"/>
</dbReference>
<dbReference type="RefSeq" id="WP_130140008.1">
    <property type="nucleotide sequence ID" value="NZ_SGIT01000001.1"/>
</dbReference>
<dbReference type="FunFam" id="3.10.50.40:FF:000006">
    <property type="entry name" value="Peptidyl-prolyl cis-trans isomerase"/>
    <property type="match status" value="1"/>
</dbReference>
<accession>A0A4Q6XXR6</accession>
<dbReference type="InterPro" id="IPR000774">
    <property type="entry name" value="PPIase_FKBP_N"/>
</dbReference>